<reference evidence="2" key="1">
    <citation type="journal article" date="2019" name="Int. J. Syst. Evol. Microbiol.">
        <title>The Global Catalogue of Microorganisms (GCM) 10K type strain sequencing project: providing services to taxonomists for standard genome sequencing and annotation.</title>
        <authorList>
            <consortium name="The Broad Institute Genomics Platform"/>
            <consortium name="The Broad Institute Genome Sequencing Center for Infectious Disease"/>
            <person name="Wu L."/>
            <person name="Ma J."/>
        </authorList>
    </citation>
    <scope>NUCLEOTIDE SEQUENCE [LARGE SCALE GENOMIC DNA]</scope>
    <source>
        <strain evidence="2">CGMCC 1.6375</strain>
    </source>
</reference>
<evidence type="ECO:0008006" key="3">
    <source>
        <dbReference type="Google" id="ProtNLM"/>
    </source>
</evidence>
<keyword evidence="2" id="KW-1185">Reference proteome</keyword>
<dbReference type="SUPFAM" id="SSF55718">
    <property type="entry name" value="SCP-like"/>
    <property type="match status" value="1"/>
</dbReference>
<sequence length="116" mass="12848">MTAIKHQLQAFQEKLNANQQIGKLINNWSPNIIIKALNSDEQYTMFVADGKISHIENGLFESAHEITIEGDSDILLKVFSGTTNPAEAVLDGELFVYGGDQDQIKLDALTLVIWGM</sequence>
<dbReference type="Proteomes" id="UP000632339">
    <property type="component" value="Unassembled WGS sequence"/>
</dbReference>
<name>A0ABQ2IC28_9BACT</name>
<dbReference type="RefSeq" id="WP_019945724.1">
    <property type="nucleotide sequence ID" value="NZ_BMLI01000002.1"/>
</dbReference>
<dbReference type="Gene3D" id="3.30.1050.10">
    <property type="entry name" value="SCP2 sterol-binding domain"/>
    <property type="match status" value="1"/>
</dbReference>
<organism evidence="1 2">
    <name type="scientific">Dyadobacter beijingensis</name>
    <dbReference type="NCBI Taxonomy" id="365489"/>
    <lineage>
        <taxon>Bacteria</taxon>
        <taxon>Pseudomonadati</taxon>
        <taxon>Bacteroidota</taxon>
        <taxon>Cytophagia</taxon>
        <taxon>Cytophagales</taxon>
        <taxon>Spirosomataceae</taxon>
        <taxon>Dyadobacter</taxon>
    </lineage>
</organism>
<dbReference type="EMBL" id="BMLI01000002">
    <property type="protein sequence ID" value="GGN06643.1"/>
    <property type="molecule type" value="Genomic_DNA"/>
</dbReference>
<gene>
    <name evidence="1" type="ORF">GCM10010967_47390</name>
</gene>
<protein>
    <recommendedName>
        <fullName evidence="3">SCP-2 sterol transfer family protein</fullName>
    </recommendedName>
</protein>
<evidence type="ECO:0000313" key="1">
    <source>
        <dbReference type="EMBL" id="GGN06643.1"/>
    </source>
</evidence>
<proteinExistence type="predicted"/>
<accession>A0ABQ2IC28</accession>
<dbReference type="InterPro" id="IPR036527">
    <property type="entry name" value="SCP2_sterol-bd_dom_sf"/>
</dbReference>
<comment type="caution">
    <text evidence="1">The sequence shown here is derived from an EMBL/GenBank/DDBJ whole genome shotgun (WGS) entry which is preliminary data.</text>
</comment>
<evidence type="ECO:0000313" key="2">
    <source>
        <dbReference type="Proteomes" id="UP000632339"/>
    </source>
</evidence>